<dbReference type="Proteomes" id="UP000516349">
    <property type="component" value="Chromosome"/>
</dbReference>
<evidence type="ECO:0000256" key="2">
    <source>
        <dbReference type="ARBA" id="ARBA00022729"/>
    </source>
</evidence>
<dbReference type="Pfam" id="PF00639">
    <property type="entry name" value="Rotamase"/>
    <property type="match status" value="1"/>
</dbReference>
<keyword evidence="6 9" id="KW-0413">Isomerase</keyword>
<dbReference type="Gene3D" id="3.10.50.40">
    <property type="match status" value="1"/>
</dbReference>
<evidence type="ECO:0000256" key="9">
    <source>
        <dbReference type="PROSITE-ProRule" id="PRU00278"/>
    </source>
</evidence>
<dbReference type="InterPro" id="IPR050280">
    <property type="entry name" value="OMP_Chaperone_SurA"/>
</dbReference>
<evidence type="ECO:0000313" key="11">
    <source>
        <dbReference type="EMBL" id="QNT79622.1"/>
    </source>
</evidence>
<dbReference type="AlphaFoldDB" id="A0A7H1NV12"/>
<evidence type="ECO:0000256" key="7">
    <source>
        <dbReference type="ARBA" id="ARBA00030642"/>
    </source>
</evidence>
<accession>A0A7H1NV12</accession>
<dbReference type="SUPFAM" id="SSF54534">
    <property type="entry name" value="FKBP-like"/>
    <property type="match status" value="1"/>
</dbReference>
<sequence length="470" mass="51989">MSLFSSMPFSLLVNHKKKKVLVCSSLLWSALLGSSAILQPAYSRAPAHRPASTAQQHLPPASDQSRIVAIINGIVLTQRDVDNRARLFAISTGIPISPEIMERIRPHIVNQLIDERLRTQAILGRGIAIPTDQIAASISDIEKRNGMPEGALRQRLASDDIALTTLIDQIRVQLGWSLVLQQEMGSKAHITAHDITRRQDALKKEEGKPIYLINEIFIPVDDPRHTENELRFANTIIQQLKAGAPFPIVAAQFSQSQSALQGGSLGWLQEDNLDPAVVSTVRQMPIGAISNPIRVAGGYMIVTLNGKKTLGHDYGTVLSVRQVFLPFSTPLDPQHPTQQQQETLQKALHYQNTLHECSEVEAANKQAGEKRPSDPGEVIMERVNPSMGQILNNLSIGKISKPLVSREGIDMIMICSREKKDFSNQSATDIANQLLNERAEQASRQLNRELHRQAVIDIRQQSPSLHSTNL</sequence>
<proteinExistence type="predicted"/>
<evidence type="ECO:0000256" key="1">
    <source>
        <dbReference type="ARBA" id="ARBA00018370"/>
    </source>
</evidence>
<dbReference type="PANTHER" id="PTHR47637">
    <property type="entry name" value="CHAPERONE SURA"/>
    <property type="match status" value="1"/>
</dbReference>
<evidence type="ECO:0000256" key="6">
    <source>
        <dbReference type="ARBA" id="ARBA00023235"/>
    </source>
</evidence>
<name>A0A7H1NV12_9PROT</name>
<keyword evidence="2" id="KW-0732">Signal</keyword>
<dbReference type="Gene3D" id="1.10.4030.10">
    <property type="entry name" value="Porin chaperone SurA, peptide-binding domain"/>
    <property type="match status" value="1"/>
</dbReference>
<gene>
    <name evidence="11" type="primary">surA</name>
    <name evidence="11" type="ORF">JGUZn3_24220</name>
</gene>
<dbReference type="EMBL" id="CP060244">
    <property type="protein sequence ID" value="QNT79622.1"/>
    <property type="molecule type" value="Genomic_DNA"/>
</dbReference>
<protein>
    <recommendedName>
        <fullName evidence="1">Parvulin-like PPIase</fullName>
    </recommendedName>
    <alternativeName>
        <fullName evidence="7">Peptidyl-prolyl cis-trans isomerase plp</fullName>
    </alternativeName>
    <alternativeName>
        <fullName evidence="8">Rotamase plp</fullName>
    </alternativeName>
</protein>
<dbReference type="InterPro" id="IPR015391">
    <property type="entry name" value="SurA_N"/>
</dbReference>
<keyword evidence="12" id="KW-1185">Reference proteome</keyword>
<organism evidence="11 12">
    <name type="scientific">Entomobacter blattae</name>
    <dbReference type="NCBI Taxonomy" id="2762277"/>
    <lineage>
        <taxon>Bacteria</taxon>
        <taxon>Pseudomonadati</taxon>
        <taxon>Pseudomonadota</taxon>
        <taxon>Alphaproteobacteria</taxon>
        <taxon>Acetobacterales</taxon>
        <taxon>Acetobacteraceae</taxon>
        <taxon>Entomobacter</taxon>
    </lineage>
</organism>
<reference evidence="11 12" key="1">
    <citation type="submission" date="2020-08" db="EMBL/GenBank/DDBJ databases">
        <title>Complete genome sequence of Entomobacter blattae G55GP.</title>
        <authorList>
            <person name="Poehlein A."/>
            <person name="Guzman J."/>
            <person name="Daniel R."/>
            <person name="Vilcinskas A."/>
        </authorList>
    </citation>
    <scope>NUCLEOTIDE SEQUENCE [LARGE SCALE GENOMIC DNA]</scope>
    <source>
        <strain evidence="11 12">G55GP</strain>
    </source>
</reference>
<evidence type="ECO:0000256" key="3">
    <source>
        <dbReference type="ARBA" id="ARBA00022764"/>
    </source>
</evidence>
<evidence type="ECO:0000256" key="5">
    <source>
        <dbReference type="ARBA" id="ARBA00023186"/>
    </source>
</evidence>
<keyword evidence="5" id="KW-0143">Chaperone</keyword>
<evidence type="ECO:0000313" key="12">
    <source>
        <dbReference type="Proteomes" id="UP000516349"/>
    </source>
</evidence>
<dbReference type="Pfam" id="PF09312">
    <property type="entry name" value="SurA_N"/>
    <property type="match status" value="1"/>
</dbReference>
<evidence type="ECO:0000256" key="8">
    <source>
        <dbReference type="ARBA" id="ARBA00031484"/>
    </source>
</evidence>
<dbReference type="SUPFAM" id="SSF109998">
    <property type="entry name" value="Triger factor/SurA peptide-binding domain-like"/>
    <property type="match status" value="1"/>
</dbReference>
<keyword evidence="3" id="KW-0574">Periplasm</keyword>
<dbReference type="InterPro" id="IPR000297">
    <property type="entry name" value="PPIase_PpiC"/>
</dbReference>
<evidence type="ECO:0000256" key="4">
    <source>
        <dbReference type="ARBA" id="ARBA00023110"/>
    </source>
</evidence>
<evidence type="ECO:0000259" key="10">
    <source>
        <dbReference type="PROSITE" id="PS50198"/>
    </source>
</evidence>
<dbReference type="PANTHER" id="PTHR47637:SF1">
    <property type="entry name" value="CHAPERONE SURA"/>
    <property type="match status" value="1"/>
</dbReference>
<dbReference type="GO" id="GO:0003755">
    <property type="term" value="F:peptidyl-prolyl cis-trans isomerase activity"/>
    <property type="evidence" value="ECO:0007669"/>
    <property type="project" value="UniProtKB-KW"/>
</dbReference>
<dbReference type="InterPro" id="IPR046357">
    <property type="entry name" value="PPIase_dom_sf"/>
</dbReference>
<dbReference type="InterPro" id="IPR027304">
    <property type="entry name" value="Trigger_fact/SurA_dom_sf"/>
</dbReference>
<dbReference type="RefSeq" id="WP_238996833.1">
    <property type="nucleotide sequence ID" value="NZ_CP060244.1"/>
</dbReference>
<keyword evidence="4 9" id="KW-0697">Rotamase</keyword>
<dbReference type="KEGG" id="ebla:JGUZn3_24220"/>
<dbReference type="PROSITE" id="PS50198">
    <property type="entry name" value="PPIC_PPIASE_2"/>
    <property type="match status" value="1"/>
</dbReference>
<feature type="domain" description="PpiC" evidence="10">
    <location>
        <begin position="208"/>
        <end position="306"/>
    </location>
</feature>